<evidence type="ECO:0000313" key="2">
    <source>
        <dbReference type="EMBL" id="GGH24942.1"/>
    </source>
</evidence>
<sequence length="154" mass="17069">MTHTHHYGAVAADPAALPRRDLGLAMRRGLRGRCPHCGEGKLFRAFLKVADRCDACGTEYHHHRADDLPAYITISIVGHVVVGGMLYAETYGDWPVLWHVILWPLLVIALSFAIIQPIKGAIVGLQWANRMHGFSATPDGDDLPILQPHRDHAR</sequence>
<keyword evidence="1" id="KW-1133">Transmembrane helix</keyword>
<dbReference type="RefSeq" id="WP_188518690.1">
    <property type="nucleotide sequence ID" value="NZ_BMES01000002.1"/>
</dbReference>
<keyword evidence="3" id="KW-1185">Reference proteome</keyword>
<dbReference type="AlphaFoldDB" id="A0A917MIQ3"/>
<organism evidence="2 3">
    <name type="scientific">Alsobacter metallidurans</name>
    <dbReference type="NCBI Taxonomy" id="340221"/>
    <lineage>
        <taxon>Bacteria</taxon>
        <taxon>Pseudomonadati</taxon>
        <taxon>Pseudomonadota</taxon>
        <taxon>Alphaproteobacteria</taxon>
        <taxon>Hyphomicrobiales</taxon>
        <taxon>Alsobacteraceae</taxon>
        <taxon>Alsobacter</taxon>
    </lineage>
</organism>
<accession>A0A917MIQ3</accession>
<evidence type="ECO:0000256" key="1">
    <source>
        <dbReference type="SAM" id="Phobius"/>
    </source>
</evidence>
<name>A0A917MIQ3_9HYPH</name>
<evidence type="ECO:0008006" key="4">
    <source>
        <dbReference type="Google" id="ProtNLM"/>
    </source>
</evidence>
<keyword evidence="1" id="KW-0472">Membrane</keyword>
<dbReference type="EMBL" id="BMES01000002">
    <property type="protein sequence ID" value="GGH24942.1"/>
    <property type="molecule type" value="Genomic_DNA"/>
</dbReference>
<proteinExistence type="predicted"/>
<comment type="caution">
    <text evidence="2">The sequence shown here is derived from an EMBL/GenBank/DDBJ whole genome shotgun (WGS) entry which is preliminary data.</text>
</comment>
<gene>
    <name evidence="2" type="ORF">GCM10007036_31710</name>
</gene>
<reference evidence="2" key="1">
    <citation type="journal article" date="2014" name="Int. J. Syst. Evol. Microbiol.">
        <title>Complete genome sequence of Corynebacterium casei LMG S-19264T (=DSM 44701T), isolated from a smear-ripened cheese.</title>
        <authorList>
            <consortium name="US DOE Joint Genome Institute (JGI-PGF)"/>
            <person name="Walter F."/>
            <person name="Albersmeier A."/>
            <person name="Kalinowski J."/>
            <person name="Ruckert C."/>
        </authorList>
    </citation>
    <scope>NUCLEOTIDE SEQUENCE</scope>
    <source>
        <strain evidence="2">CGMCC 1.12214</strain>
    </source>
</reference>
<reference evidence="2" key="2">
    <citation type="submission" date="2020-09" db="EMBL/GenBank/DDBJ databases">
        <authorList>
            <person name="Sun Q."/>
            <person name="Zhou Y."/>
        </authorList>
    </citation>
    <scope>NUCLEOTIDE SEQUENCE</scope>
    <source>
        <strain evidence="2">CGMCC 1.12214</strain>
    </source>
</reference>
<keyword evidence="1" id="KW-0812">Transmembrane</keyword>
<feature type="transmembrane region" description="Helical" evidence="1">
    <location>
        <begin position="94"/>
        <end position="115"/>
    </location>
</feature>
<dbReference type="NCBIfam" id="NF004633">
    <property type="entry name" value="PRK05978.1"/>
    <property type="match status" value="1"/>
</dbReference>
<feature type="transmembrane region" description="Helical" evidence="1">
    <location>
        <begin position="68"/>
        <end position="88"/>
    </location>
</feature>
<dbReference type="Pfam" id="PF06170">
    <property type="entry name" value="DUF983"/>
    <property type="match status" value="1"/>
</dbReference>
<dbReference type="Proteomes" id="UP000603912">
    <property type="component" value="Unassembled WGS sequence"/>
</dbReference>
<evidence type="ECO:0000313" key="3">
    <source>
        <dbReference type="Proteomes" id="UP000603912"/>
    </source>
</evidence>
<protein>
    <recommendedName>
        <fullName evidence="4">DUF983 domain-containing protein</fullName>
    </recommendedName>
</protein>
<dbReference type="InterPro" id="IPR009325">
    <property type="entry name" value="DUF983"/>
</dbReference>